<keyword evidence="5" id="KW-1185">Reference proteome</keyword>
<dbReference type="PANTHER" id="PTHR15623:SF8">
    <property type="entry name" value="SPATS2-LIKE PROTEIN"/>
    <property type="match status" value="1"/>
</dbReference>
<dbReference type="STRING" id="75743.A0A401NZ74"/>
<feature type="region of interest" description="Disordered" evidence="3">
    <location>
        <begin position="146"/>
        <end position="167"/>
    </location>
</feature>
<dbReference type="Proteomes" id="UP000288216">
    <property type="component" value="Unassembled WGS sequence"/>
</dbReference>
<gene>
    <name evidence="4" type="ORF">scyTo_0004920</name>
</gene>
<feature type="compositionally biased region" description="Polar residues" evidence="3">
    <location>
        <begin position="112"/>
        <end position="122"/>
    </location>
</feature>
<evidence type="ECO:0000256" key="3">
    <source>
        <dbReference type="SAM" id="MobiDB-lite"/>
    </source>
</evidence>
<evidence type="ECO:0000256" key="1">
    <source>
        <dbReference type="ARBA" id="ARBA00007105"/>
    </source>
</evidence>
<organism evidence="4 5">
    <name type="scientific">Scyliorhinus torazame</name>
    <name type="common">Cloudy catshark</name>
    <name type="synonym">Catulus torazame</name>
    <dbReference type="NCBI Taxonomy" id="75743"/>
    <lineage>
        <taxon>Eukaryota</taxon>
        <taxon>Metazoa</taxon>
        <taxon>Chordata</taxon>
        <taxon>Craniata</taxon>
        <taxon>Vertebrata</taxon>
        <taxon>Chondrichthyes</taxon>
        <taxon>Elasmobranchii</taxon>
        <taxon>Galeomorphii</taxon>
        <taxon>Galeoidea</taxon>
        <taxon>Carcharhiniformes</taxon>
        <taxon>Scyliorhinidae</taxon>
        <taxon>Scyliorhinus</taxon>
    </lineage>
</organism>
<dbReference type="OMA" id="RIPCNTI"/>
<dbReference type="GO" id="GO:0005737">
    <property type="term" value="C:cytoplasm"/>
    <property type="evidence" value="ECO:0007669"/>
    <property type="project" value="TreeGrafter"/>
</dbReference>
<dbReference type="SUPFAM" id="SSF46934">
    <property type="entry name" value="UBA-like"/>
    <property type="match status" value="1"/>
</dbReference>
<dbReference type="InterPro" id="IPR009816">
    <property type="entry name" value="SPATS2-like"/>
</dbReference>
<name>A0A401NZ74_SCYTO</name>
<dbReference type="Pfam" id="PF07139">
    <property type="entry name" value="SPATS2-like"/>
    <property type="match status" value="1"/>
</dbReference>
<dbReference type="EMBL" id="BFAA01001485">
    <property type="protein sequence ID" value="GCB66176.1"/>
    <property type="molecule type" value="Genomic_DNA"/>
</dbReference>
<feature type="region of interest" description="Disordered" evidence="3">
    <location>
        <begin position="59"/>
        <end position="131"/>
    </location>
</feature>
<dbReference type="AlphaFoldDB" id="A0A401NZ74"/>
<dbReference type="PANTHER" id="PTHR15623">
    <property type="entry name" value="SPERMATOGENESIS-ASSOCIATED SERINE-RICH PROTEIN 2-RELATED"/>
    <property type="match status" value="1"/>
</dbReference>
<evidence type="ECO:0000313" key="5">
    <source>
        <dbReference type="Proteomes" id="UP000288216"/>
    </source>
</evidence>
<comment type="caution">
    <text evidence="4">The sequence shown here is derived from an EMBL/GenBank/DDBJ whole genome shotgun (WGS) entry which is preliminary data.</text>
</comment>
<protein>
    <submittedName>
        <fullName evidence="4">Uncharacterized protein</fullName>
    </submittedName>
</protein>
<accession>A0A401NZ74</accession>
<feature type="compositionally biased region" description="Basic residues" evidence="3">
    <location>
        <begin position="63"/>
        <end position="76"/>
    </location>
</feature>
<evidence type="ECO:0000256" key="2">
    <source>
        <dbReference type="SAM" id="Coils"/>
    </source>
</evidence>
<comment type="similarity">
    <text evidence="1">Belongs to the SPATS2 family.</text>
</comment>
<keyword evidence="2" id="KW-0175">Coiled coil</keyword>
<feature type="region of interest" description="Disordered" evidence="3">
    <location>
        <begin position="180"/>
        <end position="214"/>
    </location>
</feature>
<feature type="coiled-coil region" evidence="2">
    <location>
        <begin position="275"/>
        <end position="320"/>
    </location>
</feature>
<dbReference type="OrthoDB" id="6136201at2759"/>
<evidence type="ECO:0000313" key="4">
    <source>
        <dbReference type="EMBL" id="GCB66176.1"/>
    </source>
</evidence>
<feature type="compositionally biased region" description="Polar residues" evidence="3">
    <location>
        <begin position="193"/>
        <end position="207"/>
    </location>
</feature>
<dbReference type="InterPro" id="IPR009060">
    <property type="entry name" value="UBA-like_sf"/>
</dbReference>
<reference evidence="4 5" key="1">
    <citation type="journal article" date="2018" name="Nat. Ecol. Evol.">
        <title>Shark genomes provide insights into elasmobranch evolution and the origin of vertebrates.</title>
        <authorList>
            <person name="Hara Y"/>
            <person name="Yamaguchi K"/>
            <person name="Onimaru K"/>
            <person name="Kadota M"/>
            <person name="Koyanagi M"/>
            <person name="Keeley SD"/>
            <person name="Tatsumi K"/>
            <person name="Tanaka K"/>
            <person name="Motone F"/>
            <person name="Kageyama Y"/>
            <person name="Nozu R"/>
            <person name="Adachi N"/>
            <person name="Nishimura O"/>
            <person name="Nakagawa R"/>
            <person name="Tanegashima C"/>
            <person name="Kiyatake I"/>
            <person name="Matsumoto R"/>
            <person name="Murakumo K"/>
            <person name="Nishida K"/>
            <person name="Terakita A"/>
            <person name="Kuratani S"/>
            <person name="Sato K"/>
            <person name="Hyodo S Kuraku.S."/>
        </authorList>
    </citation>
    <scope>NUCLEOTIDE SEQUENCE [LARGE SCALE GENOMIC DNA]</scope>
</reference>
<proteinExistence type="inferred from homology"/>
<sequence length="459" mass="51438">MSETNIQEKFKEKITAIRTVVPNRSNNEIVLVLQHFDNNMNKAVQAFMDGSAVEVLKEWNMPGKKKHNKKRKRKPKQPNSQVKEENKRPDGLGGNEASPLSKGGMNGYHANGSANDDSSMDSTTERMETVSNDEKAAVNLELHQLQAPAKTGFTPEKQKLPLEPLPQPLHDAQKCQINRPSTNKAKPRAVSGSHPTVLQSPTTTGDLASNKKRGTSIEKSVKDLQRCTVSLARYQLLIKEEMDASVKKVKSTFAELQICIMDREVALMSEMDKVKKEAMEILDARQRRAEELKRLADMAIQMSEAQLAELRAEIKQFVSERKYDEDLGRSARFTGNIDSLQTQIQMFGEVSHPKNNYSARSQCVSSLTPMHLRPQGIVLTYKRDLLTDRIINITPQLVKDEDSTLERKVTGSMKVVFLRDQMMLGPGAEGDVPTTTIKTSINTAGLNIRASHIIQTNRY</sequence>